<evidence type="ECO:0000313" key="6">
    <source>
        <dbReference type="Proteomes" id="UP000019116"/>
    </source>
</evidence>
<evidence type="ECO:0000256" key="1">
    <source>
        <dbReference type="ARBA" id="ARBA00022884"/>
    </source>
</evidence>
<dbReference type="Gramene" id="TraesNOR4B03G02298800.1">
    <property type="protein sequence ID" value="TraesNOR4B03G02298800.1"/>
    <property type="gene ID" value="TraesNOR4B03G02298800"/>
</dbReference>
<dbReference type="Gene3D" id="3.30.70.330">
    <property type="match status" value="1"/>
</dbReference>
<sequence length="268" mass="28394">MADTLDMSLDDIITKNKHHHRRGRHNPASAASGGSAHPRRRFRSRAATRAVVAPYHQLSLQQQVPPAFGYVAQPMAMVTAPSALDSPTKLYISNLDYNVSNEDIKELFSEMGEIQRYSINYDKSGRSKGTAEVVFSARSSAVAALKKYNNVHLDGKPMKIEVIGTNIEAPAPIPAIFALASPPGNFSFPSKSGPGMGVSGRGWSRGGGGFSGRSGGGFGGRGGGRLVGRGRGRTDRVRGKGGVGNLELSAADLDADLDKYHSAAMQIS</sequence>
<dbReference type="Gramene" id="TraesLAC4B03G02235050.1">
    <property type="protein sequence ID" value="TraesLAC4B03G02235050.1"/>
    <property type="gene ID" value="TraesLAC4B03G02235050"/>
</dbReference>
<accession>A0A3B6IPN9</accession>
<dbReference type="PANTHER" id="PTHR19965">
    <property type="entry name" value="RNA AND EXPORT FACTOR BINDING PROTEIN"/>
    <property type="match status" value="1"/>
</dbReference>
<dbReference type="Pfam" id="PF13865">
    <property type="entry name" value="FoP_duplication"/>
    <property type="match status" value="1"/>
</dbReference>
<dbReference type="PANTHER" id="PTHR19965:SF60">
    <property type="entry name" value="RRM DOMAIN-CONTAINING PROTEIN"/>
    <property type="match status" value="1"/>
</dbReference>
<dbReference type="Gramene" id="TraesCAD_scaffold_038529_01G000400.1">
    <property type="protein sequence ID" value="TraesCAD_scaffold_038529_01G000400.1"/>
    <property type="gene ID" value="TraesCAD_scaffold_038529_01G000400"/>
</dbReference>
<evidence type="ECO:0000313" key="5">
    <source>
        <dbReference type="EnsemblPlants" id="TraesCS4B02G138300.1"/>
    </source>
</evidence>
<dbReference type="Gramene" id="TraesLDM4B03G02281770.1">
    <property type="protein sequence ID" value="TraesLDM4B03G02281770.1"/>
    <property type="gene ID" value="TraesLDM4B03G02281770"/>
</dbReference>
<dbReference type="InterPro" id="IPR025715">
    <property type="entry name" value="FoP_C"/>
</dbReference>
<dbReference type="SMR" id="A0A3B6IPN9"/>
<dbReference type="SMART" id="SM01218">
    <property type="entry name" value="FoP_duplication"/>
    <property type="match status" value="1"/>
</dbReference>
<evidence type="ECO:0000256" key="2">
    <source>
        <dbReference type="PROSITE-ProRule" id="PRU00176"/>
    </source>
</evidence>
<dbReference type="InterPro" id="IPR000504">
    <property type="entry name" value="RRM_dom"/>
</dbReference>
<dbReference type="InterPro" id="IPR051229">
    <property type="entry name" value="ALYREF_mRNA_export"/>
</dbReference>
<dbReference type="GO" id="GO:0003729">
    <property type="term" value="F:mRNA binding"/>
    <property type="evidence" value="ECO:0000318"/>
    <property type="project" value="GO_Central"/>
</dbReference>
<name>A0A3B6IPN9_WHEAT</name>
<dbReference type="InterPro" id="IPR035979">
    <property type="entry name" value="RBD_domain_sf"/>
</dbReference>
<proteinExistence type="predicted"/>
<dbReference type="Gramene" id="TraesSYM4B03G02308450.1">
    <property type="protein sequence ID" value="TraesSYM4B03G02308450.1"/>
    <property type="gene ID" value="TraesSYM4B03G02308450"/>
</dbReference>
<evidence type="ECO:0000259" key="4">
    <source>
        <dbReference type="PROSITE" id="PS50102"/>
    </source>
</evidence>
<feature type="region of interest" description="Disordered" evidence="3">
    <location>
        <begin position="204"/>
        <end position="240"/>
    </location>
</feature>
<gene>
    <name evidence="5" type="primary">LOC123096711</name>
</gene>
<dbReference type="STRING" id="4565.A0A3B6IPN9"/>
<dbReference type="Proteomes" id="UP000019116">
    <property type="component" value="Chromosome 4B"/>
</dbReference>
<dbReference type="OrthoDB" id="346839at2759"/>
<reference evidence="5" key="1">
    <citation type="submission" date="2018-08" db="EMBL/GenBank/DDBJ databases">
        <authorList>
            <person name="Rossello M."/>
        </authorList>
    </citation>
    <scope>NUCLEOTIDE SEQUENCE [LARGE SCALE GENOMIC DNA]</scope>
    <source>
        <strain evidence="5">cv. Chinese Spring</strain>
    </source>
</reference>
<dbReference type="Gramene" id="TraesCS4B03G0322500.1">
    <property type="protein sequence ID" value="TraesCS4B03G0322500.1.CDS"/>
    <property type="gene ID" value="TraesCS4B03G0322500"/>
</dbReference>
<reference evidence="5" key="2">
    <citation type="submission" date="2018-10" db="UniProtKB">
        <authorList>
            <consortium name="EnsemblPlants"/>
        </authorList>
    </citation>
    <scope>IDENTIFICATION</scope>
</reference>
<dbReference type="GO" id="GO:0005634">
    <property type="term" value="C:nucleus"/>
    <property type="evidence" value="ECO:0000318"/>
    <property type="project" value="GO_Central"/>
</dbReference>
<dbReference type="GO" id="GO:0006406">
    <property type="term" value="P:mRNA export from nucleus"/>
    <property type="evidence" value="ECO:0000318"/>
    <property type="project" value="GO_Central"/>
</dbReference>
<dbReference type="Gramene" id="TraesARI4B03G02317720.1">
    <property type="protein sequence ID" value="TraesARI4B03G02317720.1"/>
    <property type="gene ID" value="TraesARI4B03G02317720"/>
</dbReference>
<feature type="compositionally biased region" description="Basic residues" evidence="3">
    <location>
        <begin position="15"/>
        <end position="25"/>
    </location>
</feature>
<dbReference type="Gramene" id="TraesCS4B02G138300.1">
    <property type="protein sequence ID" value="TraesCS4B02G138300.1"/>
    <property type="gene ID" value="TraesCS4B02G138300"/>
</dbReference>
<dbReference type="InterPro" id="IPR012677">
    <property type="entry name" value="Nucleotide-bd_a/b_plait_sf"/>
</dbReference>
<dbReference type="Gramene" id="TraesMAC4B03G02281110.1">
    <property type="protein sequence ID" value="TraesMAC4B03G02281110.1"/>
    <property type="gene ID" value="TraesMAC4B03G02281110"/>
</dbReference>
<dbReference type="Gramene" id="TraesPARA_EIv1.0_1339450.1">
    <property type="protein sequence ID" value="TraesPARA_EIv1.0_1339450.1.CDS"/>
    <property type="gene ID" value="TraesPARA_EIv1.0_1339450"/>
</dbReference>
<dbReference type="Gramene" id="TraesRN4B0100336500.1">
    <property type="protein sequence ID" value="TraesRN4B0100336500.1"/>
    <property type="gene ID" value="TraesRN4B0100336500"/>
</dbReference>
<feature type="compositionally biased region" description="Gly residues" evidence="3">
    <location>
        <begin position="204"/>
        <end position="229"/>
    </location>
</feature>
<dbReference type="CDD" id="cd12680">
    <property type="entry name" value="RRM_THOC4"/>
    <property type="match status" value="1"/>
</dbReference>
<evidence type="ECO:0000256" key="3">
    <source>
        <dbReference type="SAM" id="MobiDB-lite"/>
    </source>
</evidence>
<dbReference type="PROSITE" id="PS50102">
    <property type="entry name" value="RRM"/>
    <property type="match status" value="1"/>
</dbReference>
<protein>
    <recommendedName>
        <fullName evidence="4">RRM domain-containing protein</fullName>
    </recommendedName>
</protein>
<organism evidence="5">
    <name type="scientific">Triticum aestivum</name>
    <name type="common">Wheat</name>
    <dbReference type="NCBI Taxonomy" id="4565"/>
    <lineage>
        <taxon>Eukaryota</taxon>
        <taxon>Viridiplantae</taxon>
        <taxon>Streptophyta</taxon>
        <taxon>Embryophyta</taxon>
        <taxon>Tracheophyta</taxon>
        <taxon>Spermatophyta</taxon>
        <taxon>Magnoliopsida</taxon>
        <taxon>Liliopsida</taxon>
        <taxon>Poales</taxon>
        <taxon>Poaceae</taxon>
        <taxon>BOP clade</taxon>
        <taxon>Pooideae</taxon>
        <taxon>Triticodae</taxon>
        <taxon>Triticeae</taxon>
        <taxon>Triticinae</taxon>
        <taxon>Triticum</taxon>
    </lineage>
</organism>
<dbReference type="Gramene" id="TraesWEE_scaffold_040643_01G000300.1">
    <property type="protein sequence ID" value="TraesWEE_scaffold_040643_01G000300.1"/>
    <property type="gene ID" value="TraesWEE_scaffold_040643_01G000300"/>
</dbReference>
<feature type="region of interest" description="Disordered" evidence="3">
    <location>
        <begin position="14"/>
        <end position="43"/>
    </location>
</feature>
<dbReference type="Gramene" id="TraesCLE_scaffold_024614_01G000200.1">
    <property type="protein sequence ID" value="TraesCLE_scaffold_024614_01G000200.1"/>
    <property type="gene ID" value="TraesCLE_scaffold_024614_01G000200"/>
</dbReference>
<dbReference type="Pfam" id="PF00076">
    <property type="entry name" value="RRM_1"/>
    <property type="match status" value="1"/>
</dbReference>
<dbReference type="PaxDb" id="4565-Traes_4BS_8EEE24594.1"/>
<keyword evidence="1 2" id="KW-0694">RNA-binding</keyword>
<dbReference type="OMA" id="TWTSTMR"/>
<dbReference type="AlphaFoldDB" id="A0A3B6IPN9"/>
<dbReference type="SUPFAM" id="SSF54928">
    <property type="entry name" value="RNA-binding domain, RBD"/>
    <property type="match status" value="1"/>
</dbReference>
<keyword evidence="6" id="KW-1185">Reference proteome</keyword>
<dbReference type="EnsemblPlants" id="TraesCS4B02G138300.1">
    <property type="protein sequence ID" value="TraesCS4B02G138300.1"/>
    <property type="gene ID" value="TraesCS4B02G138300"/>
</dbReference>
<dbReference type="SMART" id="SM00360">
    <property type="entry name" value="RRM"/>
    <property type="match status" value="1"/>
</dbReference>
<dbReference type="Gramene" id="TraesJUL4B03G02301720.1">
    <property type="protein sequence ID" value="TraesJUL4B03G02301720.1"/>
    <property type="gene ID" value="TraesJUL4B03G02301720"/>
</dbReference>
<dbReference type="Gramene" id="TraesROB_scaffold_028323_01G000300.1">
    <property type="protein sequence ID" value="TraesROB_scaffold_028323_01G000300.1"/>
    <property type="gene ID" value="TraesROB_scaffold_028323_01G000300"/>
</dbReference>
<feature type="domain" description="RRM" evidence="4">
    <location>
        <begin position="88"/>
        <end position="165"/>
    </location>
</feature>
<dbReference type="Gramene" id="TraesJAG4B03G02281050.1">
    <property type="protein sequence ID" value="TraesJAG4B03G02281050.1"/>
    <property type="gene ID" value="TraesJAG4B03G02281050"/>
</dbReference>